<comment type="caution">
    <text evidence="4">The sequence shown here is derived from an EMBL/GenBank/DDBJ whole genome shotgun (WGS) entry which is preliminary data.</text>
</comment>
<dbReference type="InterPro" id="IPR002048">
    <property type="entry name" value="EF_hand_dom"/>
</dbReference>
<reference evidence="4" key="1">
    <citation type="submission" date="2023-10" db="EMBL/GenBank/DDBJ databases">
        <authorList>
            <person name="Chen Y."/>
            <person name="Shah S."/>
            <person name="Dougan E. K."/>
            <person name="Thang M."/>
            <person name="Chan C."/>
        </authorList>
    </citation>
    <scope>NUCLEOTIDE SEQUENCE [LARGE SCALE GENOMIC DNA]</scope>
</reference>
<dbReference type="PROSITE" id="PS00018">
    <property type="entry name" value="EF_HAND_1"/>
    <property type="match status" value="2"/>
</dbReference>
<dbReference type="Gene3D" id="1.10.238.10">
    <property type="entry name" value="EF-hand"/>
    <property type="match status" value="1"/>
</dbReference>
<sequence length="160" mass="17969">MNRMEQLFDELDHDRSGHIDLSELREKIVDAKVIAFLQALKMDVRQVGKLFNLLDTDKSGTIDKQEFMVGCTNLRGEAMQLDVAILQGETRSLKELVMRLADHLDDRLELLLPIPRLNDDAPAGTRDTMSSTFSMYGDTRTEHVPKDNDVPSTPGRTAAA</sequence>
<evidence type="ECO:0000256" key="2">
    <source>
        <dbReference type="SAM" id="MobiDB-lite"/>
    </source>
</evidence>
<feature type="compositionally biased region" description="Basic and acidic residues" evidence="2">
    <location>
        <begin position="139"/>
        <end position="149"/>
    </location>
</feature>
<name>A0ABN9UI51_9DINO</name>
<feature type="domain" description="EF-hand" evidence="3">
    <location>
        <begin position="42"/>
        <end position="77"/>
    </location>
</feature>
<dbReference type="InterPro" id="IPR011992">
    <property type="entry name" value="EF-hand-dom_pair"/>
</dbReference>
<organism evidence="4 5">
    <name type="scientific">Prorocentrum cordatum</name>
    <dbReference type="NCBI Taxonomy" id="2364126"/>
    <lineage>
        <taxon>Eukaryota</taxon>
        <taxon>Sar</taxon>
        <taxon>Alveolata</taxon>
        <taxon>Dinophyceae</taxon>
        <taxon>Prorocentrales</taxon>
        <taxon>Prorocentraceae</taxon>
        <taxon>Prorocentrum</taxon>
    </lineage>
</organism>
<proteinExistence type="predicted"/>
<dbReference type="SUPFAM" id="SSF47473">
    <property type="entry name" value="EF-hand"/>
    <property type="match status" value="1"/>
</dbReference>
<protein>
    <recommendedName>
        <fullName evidence="3">EF-hand domain-containing protein</fullName>
    </recommendedName>
</protein>
<gene>
    <name evidence="4" type="ORF">PCOR1329_LOCUS48421</name>
</gene>
<dbReference type="EMBL" id="CAUYUJ010015846">
    <property type="protein sequence ID" value="CAK0858854.1"/>
    <property type="molecule type" value="Genomic_DNA"/>
</dbReference>
<dbReference type="InterPro" id="IPR018247">
    <property type="entry name" value="EF_Hand_1_Ca_BS"/>
</dbReference>
<evidence type="ECO:0000313" key="4">
    <source>
        <dbReference type="EMBL" id="CAK0858854.1"/>
    </source>
</evidence>
<dbReference type="CDD" id="cd00051">
    <property type="entry name" value="EFh"/>
    <property type="match status" value="1"/>
</dbReference>
<evidence type="ECO:0000313" key="5">
    <source>
        <dbReference type="Proteomes" id="UP001189429"/>
    </source>
</evidence>
<keyword evidence="5" id="KW-1185">Reference proteome</keyword>
<accession>A0ABN9UI51</accession>
<dbReference type="SMART" id="SM00054">
    <property type="entry name" value="EFh"/>
    <property type="match status" value="2"/>
</dbReference>
<dbReference type="Pfam" id="PF13499">
    <property type="entry name" value="EF-hand_7"/>
    <property type="match status" value="1"/>
</dbReference>
<feature type="region of interest" description="Disordered" evidence="2">
    <location>
        <begin position="138"/>
        <end position="160"/>
    </location>
</feature>
<dbReference type="Proteomes" id="UP001189429">
    <property type="component" value="Unassembled WGS sequence"/>
</dbReference>
<evidence type="ECO:0000256" key="1">
    <source>
        <dbReference type="ARBA" id="ARBA00022837"/>
    </source>
</evidence>
<evidence type="ECO:0000259" key="3">
    <source>
        <dbReference type="PROSITE" id="PS50222"/>
    </source>
</evidence>
<feature type="compositionally biased region" description="Polar residues" evidence="2">
    <location>
        <begin position="150"/>
        <end position="160"/>
    </location>
</feature>
<dbReference type="PROSITE" id="PS50222">
    <property type="entry name" value="EF_HAND_2"/>
    <property type="match status" value="2"/>
</dbReference>
<keyword evidence="1" id="KW-0106">Calcium</keyword>
<feature type="domain" description="EF-hand" evidence="3">
    <location>
        <begin position="1"/>
        <end position="34"/>
    </location>
</feature>